<keyword evidence="2" id="KW-1133">Transmembrane helix</keyword>
<comment type="caution">
    <text evidence="3">The sequence shown here is derived from an EMBL/GenBank/DDBJ whole genome shotgun (WGS) entry which is preliminary data.</text>
</comment>
<dbReference type="EMBL" id="JAAVMX010000011">
    <property type="protein sequence ID" value="KAF4504276.1"/>
    <property type="molecule type" value="Genomic_DNA"/>
</dbReference>
<dbReference type="GO" id="GO:0051285">
    <property type="term" value="C:cell cortex of cell tip"/>
    <property type="evidence" value="ECO:0007669"/>
    <property type="project" value="TreeGrafter"/>
</dbReference>
<dbReference type="InterPro" id="IPR052413">
    <property type="entry name" value="SUR7_domain"/>
</dbReference>
<keyword evidence="2" id="KW-0812">Transmembrane</keyword>
<reference evidence="3 4" key="1">
    <citation type="journal article" date="2020" name="Genome Biol. Evol.">
        <title>A new high-quality draft genome assembly of the Chinese cordyceps Ophiocordyceps sinensis.</title>
        <authorList>
            <person name="Shu R."/>
            <person name="Zhang J."/>
            <person name="Meng Q."/>
            <person name="Zhang H."/>
            <person name="Zhou G."/>
            <person name="Li M."/>
            <person name="Wu P."/>
            <person name="Zhao Y."/>
            <person name="Chen C."/>
            <person name="Qin Q."/>
        </authorList>
    </citation>
    <scope>NUCLEOTIDE SEQUENCE [LARGE SCALE GENOMIC DNA]</scope>
    <source>
        <strain evidence="3 4">IOZ07</strain>
    </source>
</reference>
<dbReference type="PANTHER" id="PTHR28019">
    <property type="entry name" value="CELL MEMBRANE PROTEIN YLR413W-RELATED"/>
    <property type="match status" value="1"/>
</dbReference>
<gene>
    <name evidence="3" type="ORF">G6O67_008448</name>
</gene>
<dbReference type="OrthoDB" id="4480814at2759"/>
<feature type="transmembrane region" description="Helical" evidence="2">
    <location>
        <begin position="185"/>
        <end position="210"/>
    </location>
</feature>
<dbReference type="AlphaFoldDB" id="A0A8H4LSU4"/>
<dbReference type="GO" id="GO:0031505">
    <property type="term" value="P:fungal-type cell wall organization"/>
    <property type="evidence" value="ECO:0007669"/>
    <property type="project" value="TreeGrafter"/>
</dbReference>
<name>A0A8H4LSU4_9HYPO</name>
<proteinExistence type="predicted"/>
<evidence type="ECO:0000256" key="1">
    <source>
        <dbReference type="SAM" id="MobiDB-lite"/>
    </source>
</evidence>
<keyword evidence="4" id="KW-1185">Reference proteome</keyword>
<keyword evidence="2" id="KW-0472">Membrane</keyword>
<evidence type="ECO:0000256" key="2">
    <source>
        <dbReference type="SAM" id="Phobius"/>
    </source>
</evidence>
<dbReference type="GO" id="GO:0005886">
    <property type="term" value="C:plasma membrane"/>
    <property type="evidence" value="ECO:0007669"/>
    <property type="project" value="InterPro"/>
</dbReference>
<organism evidence="3 4">
    <name type="scientific">Ophiocordyceps sinensis</name>
    <dbReference type="NCBI Taxonomy" id="72228"/>
    <lineage>
        <taxon>Eukaryota</taxon>
        <taxon>Fungi</taxon>
        <taxon>Dikarya</taxon>
        <taxon>Ascomycota</taxon>
        <taxon>Pezizomycotina</taxon>
        <taxon>Sordariomycetes</taxon>
        <taxon>Hypocreomycetidae</taxon>
        <taxon>Hypocreales</taxon>
        <taxon>Ophiocordycipitaceae</taxon>
        <taxon>Ophiocordyceps</taxon>
    </lineage>
</organism>
<evidence type="ECO:0000313" key="4">
    <source>
        <dbReference type="Proteomes" id="UP000557566"/>
    </source>
</evidence>
<evidence type="ECO:0000313" key="3">
    <source>
        <dbReference type="EMBL" id="KAF4504276.1"/>
    </source>
</evidence>
<feature type="transmembrane region" description="Helical" evidence="2">
    <location>
        <begin position="230"/>
        <end position="253"/>
    </location>
</feature>
<protein>
    <recommendedName>
        <fullName evidence="5">Integral membrane protein</fullName>
    </recommendedName>
</protein>
<sequence length="337" mass="35684">MGVGRFFCVGLPLVLTLASIIALLVATLSGVTHNSLYIFRVNVSDLSVNPSALGNVDGLIGNLKLNGRADLPAGNITAAKLGLGDVYDVTLWGFCTTSRDGKRECTQARFDWASQQLNTSWIENMGAPAGVKVALPNEVQQGLNAFGTLVKWTEVAFVVALVALGVELVVGVFSNFSRVLSCLTWLTAGIAALLVGIAAGLATAMGTVVIGTFETAARPYGVRGSVGGQFLAAAWIACALAIGAAFFWLLTVCCCKPEHRSRSGFRGNHDNRHSNDGEKLIPSRGYAPLGNENHMSGAYGDANQQTQLNQPYPSHPPRYPGGPGRTDMAYEPYSHRA</sequence>
<dbReference type="Pfam" id="PF06687">
    <property type="entry name" value="SUR7"/>
    <property type="match status" value="1"/>
</dbReference>
<dbReference type="InterPro" id="IPR009571">
    <property type="entry name" value="SUR7/Rim9-like_fungi"/>
</dbReference>
<feature type="compositionally biased region" description="Polar residues" evidence="1">
    <location>
        <begin position="302"/>
        <end position="312"/>
    </location>
</feature>
<dbReference type="Proteomes" id="UP000557566">
    <property type="component" value="Unassembled WGS sequence"/>
</dbReference>
<accession>A0A8H4LSU4</accession>
<feature type="compositionally biased region" description="Basic and acidic residues" evidence="1">
    <location>
        <begin position="261"/>
        <end position="281"/>
    </location>
</feature>
<evidence type="ECO:0008006" key="5">
    <source>
        <dbReference type="Google" id="ProtNLM"/>
    </source>
</evidence>
<feature type="region of interest" description="Disordered" evidence="1">
    <location>
        <begin position="261"/>
        <end position="337"/>
    </location>
</feature>
<feature type="transmembrane region" description="Helical" evidence="2">
    <location>
        <begin position="155"/>
        <end position="173"/>
    </location>
</feature>
<dbReference type="PANTHER" id="PTHR28019:SF3">
    <property type="entry name" value="INTEGRAL MEMBRANE PROTEIN (AFU_ORTHOLOGUE AFUA_6G07470)"/>
    <property type="match status" value="1"/>
</dbReference>